<evidence type="ECO:0000313" key="1">
    <source>
        <dbReference type="EMBL" id="MEE2038976.1"/>
    </source>
</evidence>
<protein>
    <submittedName>
        <fullName evidence="1">SUKH-3 domain-containing protein</fullName>
    </submittedName>
</protein>
<dbReference type="Proteomes" id="UP001356095">
    <property type="component" value="Unassembled WGS sequence"/>
</dbReference>
<sequence>MLNFGRINRDVLVAMESVGWYSGRFLKEAESWYGELCGAGYAENPVALDFLKELGGLVIDPIESEGARFGNYEPLNIDPFSADAMGVSFFEEMSDLVQEPCFPVGEWLSYSSVF</sequence>
<dbReference type="Pfam" id="PF14433">
    <property type="entry name" value="SUKH-3"/>
    <property type="match status" value="1"/>
</dbReference>
<accession>A0ABU7K9Q8</accession>
<gene>
    <name evidence="1" type="ORF">Q8791_17310</name>
</gene>
<organism evidence="1 2">
    <name type="scientific">Nocardiopsis codii</name>
    <dbReference type="NCBI Taxonomy" id="3065942"/>
    <lineage>
        <taxon>Bacteria</taxon>
        <taxon>Bacillati</taxon>
        <taxon>Actinomycetota</taxon>
        <taxon>Actinomycetes</taxon>
        <taxon>Streptosporangiales</taxon>
        <taxon>Nocardiopsidaceae</taxon>
        <taxon>Nocardiopsis</taxon>
    </lineage>
</organism>
<evidence type="ECO:0000313" key="2">
    <source>
        <dbReference type="Proteomes" id="UP001356095"/>
    </source>
</evidence>
<name>A0ABU7K9Q8_9ACTN</name>
<comment type="caution">
    <text evidence="1">The sequence shown here is derived from an EMBL/GenBank/DDBJ whole genome shotgun (WGS) entry which is preliminary data.</text>
</comment>
<reference evidence="1 2" key="1">
    <citation type="submission" date="2023-08" db="EMBL/GenBank/DDBJ databases">
        <authorList>
            <person name="Girao M."/>
            <person name="Carvalho M.F."/>
        </authorList>
    </citation>
    <scope>NUCLEOTIDE SEQUENCE [LARGE SCALE GENOMIC DNA]</scope>
    <source>
        <strain evidence="1 2">CT-R113</strain>
    </source>
</reference>
<dbReference type="EMBL" id="JAUZMY010000016">
    <property type="protein sequence ID" value="MEE2038976.1"/>
    <property type="molecule type" value="Genomic_DNA"/>
</dbReference>
<dbReference type="InterPro" id="IPR025850">
    <property type="entry name" value="SUKH-3"/>
</dbReference>
<proteinExistence type="predicted"/>
<keyword evidence="2" id="KW-1185">Reference proteome</keyword>
<dbReference type="RefSeq" id="WP_330092747.1">
    <property type="nucleotide sequence ID" value="NZ_JAUZMY010000016.1"/>
</dbReference>